<accession>A0A4S1ZRK4</accession>
<proteinExistence type="inferred from homology"/>
<evidence type="ECO:0000256" key="14">
    <source>
        <dbReference type="PIRSR" id="PIRSR006769-1"/>
    </source>
</evidence>
<dbReference type="InterPro" id="IPR016192">
    <property type="entry name" value="APOBEC/CMP_deaminase_Zn-bd"/>
</dbReference>
<gene>
    <name evidence="18" type="primary">ribD</name>
    <name evidence="18" type="ORF">E5333_12240</name>
</gene>
<dbReference type="GO" id="GO:0008703">
    <property type="term" value="F:5-amino-6-(5-phosphoribosylamino)uracil reductase activity"/>
    <property type="evidence" value="ECO:0007669"/>
    <property type="project" value="UniProtKB-EC"/>
</dbReference>
<evidence type="ECO:0000256" key="9">
    <source>
        <dbReference type="ARBA" id="ARBA00022833"/>
    </source>
</evidence>
<dbReference type="InterPro" id="IPR016193">
    <property type="entry name" value="Cytidine_deaminase-like"/>
</dbReference>
<evidence type="ECO:0000256" key="16">
    <source>
        <dbReference type="PIRSR" id="PIRSR006769-3"/>
    </source>
</evidence>
<dbReference type="AlphaFoldDB" id="A0A4S1ZRK4"/>
<dbReference type="RefSeq" id="WP_123477879.1">
    <property type="nucleotide sequence ID" value="NZ_CALDAO010000113.1"/>
</dbReference>
<evidence type="ECO:0000256" key="8">
    <source>
        <dbReference type="ARBA" id="ARBA00022801"/>
    </source>
</evidence>
<dbReference type="InterPro" id="IPR002734">
    <property type="entry name" value="RibDG_C"/>
</dbReference>
<evidence type="ECO:0000256" key="12">
    <source>
        <dbReference type="ARBA" id="ARBA00023268"/>
    </source>
</evidence>
<evidence type="ECO:0000256" key="6">
    <source>
        <dbReference type="ARBA" id="ARBA00022619"/>
    </source>
</evidence>
<dbReference type="Proteomes" id="UP000306630">
    <property type="component" value="Unassembled WGS sequence"/>
</dbReference>
<protein>
    <recommendedName>
        <fullName evidence="13">Riboflavin biosynthesis protein RibD</fullName>
    </recommendedName>
    <domain>
        <recommendedName>
            <fullName evidence="13">Diaminohydroxyphosphoribosylaminopyrimidine deaminase</fullName>
            <shortName evidence="13">DRAP deaminase</shortName>
            <ecNumber evidence="13">3.5.4.26</ecNumber>
        </recommendedName>
        <alternativeName>
            <fullName evidence="13">Riboflavin-specific deaminase</fullName>
        </alternativeName>
    </domain>
    <domain>
        <recommendedName>
            <fullName evidence="13">5-amino-6-(5-phosphoribosylamino)uracil reductase</fullName>
            <ecNumber evidence="13">1.1.1.193</ecNumber>
        </recommendedName>
        <alternativeName>
            <fullName evidence="13">HTP reductase</fullName>
        </alternativeName>
    </domain>
</protein>
<keyword evidence="9 13" id="KW-0862">Zinc</keyword>
<dbReference type="SUPFAM" id="SSF53597">
    <property type="entry name" value="Dihydrofolate reductase-like"/>
    <property type="match status" value="1"/>
</dbReference>
<dbReference type="SUPFAM" id="SSF53927">
    <property type="entry name" value="Cytidine deaminase-like"/>
    <property type="match status" value="1"/>
</dbReference>
<dbReference type="PIRSF" id="PIRSF006769">
    <property type="entry name" value="RibD"/>
    <property type="match status" value="1"/>
</dbReference>
<comment type="similarity">
    <text evidence="5 13">In the C-terminal section; belongs to the HTP reductase family.</text>
</comment>
<name>A0A4S1ZRK4_9BACT</name>
<keyword evidence="12" id="KW-0511">Multifunctional enzyme</keyword>
<feature type="binding site" evidence="16">
    <location>
        <position position="93"/>
    </location>
    <ligand>
        <name>Zn(2+)</name>
        <dbReference type="ChEBI" id="CHEBI:29105"/>
        <note>catalytic</note>
    </ligand>
</feature>
<dbReference type="PANTHER" id="PTHR38011:SF7">
    <property type="entry name" value="2,5-DIAMINO-6-RIBOSYLAMINO-4(3H)-PYRIMIDINONE 5'-PHOSPHATE REDUCTASE"/>
    <property type="match status" value="1"/>
</dbReference>
<dbReference type="Pfam" id="PF01872">
    <property type="entry name" value="RibD_C"/>
    <property type="match status" value="1"/>
</dbReference>
<dbReference type="InterPro" id="IPR024072">
    <property type="entry name" value="DHFR-like_dom_sf"/>
</dbReference>
<dbReference type="UniPathway" id="UPA00275">
    <property type="reaction ID" value="UER00401"/>
</dbReference>
<keyword evidence="8 13" id="KW-0378">Hydrolase</keyword>
<feature type="active site" description="Proton donor" evidence="14">
    <location>
        <position position="59"/>
    </location>
</feature>
<dbReference type="PROSITE" id="PS00903">
    <property type="entry name" value="CYT_DCMP_DEAMINASES_1"/>
    <property type="match status" value="1"/>
</dbReference>
<dbReference type="NCBIfam" id="TIGR00326">
    <property type="entry name" value="eubact_ribD"/>
    <property type="match status" value="1"/>
</dbReference>
<feature type="domain" description="CMP/dCMP-type deaminase" evidence="17">
    <location>
        <begin position="7"/>
        <end position="131"/>
    </location>
</feature>
<evidence type="ECO:0000259" key="17">
    <source>
        <dbReference type="PROSITE" id="PS51747"/>
    </source>
</evidence>
<feature type="binding site" evidence="15">
    <location>
        <position position="212"/>
    </location>
    <ligand>
        <name>NADP(+)</name>
        <dbReference type="ChEBI" id="CHEBI:58349"/>
    </ligand>
</feature>
<comment type="cofactor">
    <cofactor evidence="13 16">
        <name>Zn(2+)</name>
        <dbReference type="ChEBI" id="CHEBI:29105"/>
    </cofactor>
    <text evidence="13 16">Binds 1 zinc ion.</text>
</comment>
<evidence type="ECO:0000256" key="10">
    <source>
        <dbReference type="ARBA" id="ARBA00022857"/>
    </source>
</evidence>
<evidence type="ECO:0000256" key="15">
    <source>
        <dbReference type="PIRSR" id="PIRSR006769-2"/>
    </source>
</evidence>
<keyword evidence="10 13" id="KW-0521">NADP</keyword>
<dbReference type="GO" id="GO:0009231">
    <property type="term" value="P:riboflavin biosynthetic process"/>
    <property type="evidence" value="ECO:0007669"/>
    <property type="project" value="UniProtKB-UniPathway"/>
</dbReference>
<organism evidence="18 19">
    <name type="scientific">Muribaculum intestinale</name>
    <dbReference type="NCBI Taxonomy" id="1796646"/>
    <lineage>
        <taxon>Bacteria</taxon>
        <taxon>Pseudomonadati</taxon>
        <taxon>Bacteroidota</taxon>
        <taxon>Bacteroidia</taxon>
        <taxon>Bacteroidales</taxon>
        <taxon>Muribaculaceae</taxon>
        <taxon>Muribaculum</taxon>
    </lineage>
</organism>
<evidence type="ECO:0000256" key="3">
    <source>
        <dbReference type="ARBA" id="ARBA00004910"/>
    </source>
</evidence>
<dbReference type="Gene3D" id="3.40.140.10">
    <property type="entry name" value="Cytidine Deaminase, domain 2"/>
    <property type="match status" value="1"/>
</dbReference>
<keyword evidence="6 13" id="KW-0686">Riboflavin biosynthesis</keyword>
<keyword evidence="11 13" id="KW-0560">Oxidoreductase</keyword>
<dbReference type="InterPro" id="IPR050765">
    <property type="entry name" value="Riboflavin_Biosynth_HTPR"/>
</dbReference>
<comment type="pathway">
    <text evidence="3 13">Cofactor biosynthesis; riboflavin biosynthesis; 5-amino-6-(D-ribitylamino)uracil from GTP: step 3/4.</text>
</comment>
<comment type="pathway">
    <text evidence="2 13">Cofactor biosynthesis; riboflavin biosynthesis; 5-amino-6-(D-ribitylamino)uracil from GTP: step 2/4.</text>
</comment>
<feature type="binding site" evidence="15">
    <location>
        <position position="219"/>
    </location>
    <ligand>
        <name>substrate</name>
    </ligand>
</feature>
<dbReference type="EC" id="3.5.4.26" evidence="13"/>
<dbReference type="InterPro" id="IPR004794">
    <property type="entry name" value="Eubact_RibD"/>
</dbReference>
<comment type="function">
    <text evidence="1 13">Converts 2,5-diamino-6-(ribosylamino)-4(3h)-pyrimidinone 5'-phosphate into 5-amino-6-(ribosylamino)-2,4(1h,3h)-pyrimidinedione 5'-phosphate.</text>
</comment>
<dbReference type="PROSITE" id="PS51747">
    <property type="entry name" value="CYT_DCMP_DEAMINASES_2"/>
    <property type="match status" value="1"/>
</dbReference>
<comment type="similarity">
    <text evidence="4 13">In the N-terminal section; belongs to the cytidine and deoxycytidylate deaminase family.</text>
</comment>
<evidence type="ECO:0000256" key="1">
    <source>
        <dbReference type="ARBA" id="ARBA00002151"/>
    </source>
</evidence>
<evidence type="ECO:0000256" key="13">
    <source>
        <dbReference type="PIRNR" id="PIRNR006769"/>
    </source>
</evidence>
<comment type="caution">
    <text evidence="18">The sequence shown here is derived from an EMBL/GenBank/DDBJ whole genome shotgun (WGS) entry which is preliminary data.</text>
</comment>
<dbReference type="Pfam" id="PF00383">
    <property type="entry name" value="dCMP_cyt_deam_1"/>
    <property type="match status" value="1"/>
</dbReference>
<evidence type="ECO:0000256" key="2">
    <source>
        <dbReference type="ARBA" id="ARBA00004882"/>
    </source>
</evidence>
<dbReference type="InterPro" id="IPR002125">
    <property type="entry name" value="CMP_dCMP_dom"/>
</dbReference>
<keyword evidence="7 13" id="KW-0479">Metal-binding</keyword>
<feature type="binding site" evidence="15">
    <location>
        <position position="208"/>
    </location>
    <ligand>
        <name>NADP(+)</name>
        <dbReference type="ChEBI" id="CHEBI:58349"/>
    </ligand>
</feature>
<dbReference type="PANTHER" id="PTHR38011">
    <property type="entry name" value="DIHYDROFOLATE REDUCTASE FAMILY PROTEIN (AFU_ORTHOLOGUE AFUA_8G06820)"/>
    <property type="match status" value="1"/>
</dbReference>
<feature type="binding site" evidence="15">
    <location>
        <position position="275"/>
    </location>
    <ligand>
        <name>substrate</name>
    </ligand>
</feature>
<evidence type="ECO:0000256" key="7">
    <source>
        <dbReference type="ARBA" id="ARBA00022723"/>
    </source>
</evidence>
<feature type="binding site" evidence="15">
    <location>
        <position position="196"/>
    </location>
    <ligand>
        <name>substrate</name>
    </ligand>
</feature>
<feature type="binding site" evidence="15">
    <location>
        <begin position="277"/>
        <end position="283"/>
    </location>
    <ligand>
        <name>NADP(+)</name>
        <dbReference type="ChEBI" id="CHEBI:58349"/>
    </ligand>
</feature>
<dbReference type="GO" id="GO:0008835">
    <property type="term" value="F:diaminohydroxyphosphoribosylaminopyrimidine deaminase activity"/>
    <property type="evidence" value="ECO:0007669"/>
    <property type="project" value="UniProtKB-EC"/>
</dbReference>
<comment type="catalytic activity">
    <reaction evidence="13">
        <text>2,5-diamino-6-hydroxy-4-(5-phosphoribosylamino)-pyrimidine + H2O + H(+) = 5-amino-6-(5-phospho-D-ribosylamino)uracil + NH4(+)</text>
        <dbReference type="Rhea" id="RHEA:21868"/>
        <dbReference type="ChEBI" id="CHEBI:15377"/>
        <dbReference type="ChEBI" id="CHEBI:15378"/>
        <dbReference type="ChEBI" id="CHEBI:28938"/>
        <dbReference type="ChEBI" id="CHEBI:58453"/>
        <dbReference type="ChEBI" id="CHEBI:58614"/>
        <dbReference type="EC" id="3.5.4.26"/>
    </reaction>
</comment>
<dbReference type="CDD" id="cd01284">
    <property type="entry name" value="Riboflavin_deaminase-reductase"/>
    <property type="match status" value="1"/>
</dbReference>
<dbReference type="EMBL" id="SRYD01000056">
    <property type="protein sequence ID" value="TGY70819.1"/>
    <property type="molecule type" value="Genomic_DNA"/>
</dbReference>
<comment type="catalytic activity">
    <reaction evidence="13">
        <text>5-amino-6-(5-phospho-D-ribitylamino)uracil + NADP(+) = 5-amino-6-(5-phospho-D-ribosylamino)uracil + NADPH + H(+)</text>
        <dbReference type="Rhea" id="RHEA:17845"/>
        <dbReference type="ChEBI" id="CHEBI:15378"/>
        <dbReference type="ChEBI" id="CHEBI:57783"/>
        <dbReference type="ChEBI" id="CHEBI:58349"/>
        <dbReference type="ChEBI" id="CHEBI:58421"/>
        <dbReference type="ChEBI" id="CHEBI:58453"/>
        <dbReference type="EC" id="1.1.1.193"/>
    </reaction>
</comment>
<feature type="binding site" evidence="15">
    <location>
        <position position="216"/>
    </location>
    <ligand>
        <name>substrate</name>
    </ligand>
</feature>
<dbReference type="EC" id="1.1.1.193" evidence="13"/>
<sequence>MNTPSLNMDKLMMRRAIQLARHGLGTTSPNPMVGAVIALPDGRIIGEGWHRRCGEGHAEVNAVASVADRDMLREATIYVTLEPCSHYGRTPPCSKLIIDCGIPRVVVGTLDPAPWVAGRGVAMLREAGRKVTVGILEEECRALNPVFMTAHSLGRPWVTLKWAQSADGFIDRERCPGGAPARFSTALSTMLVHRLRSLHDAILVGSGTVIADNPSLTTRAWPGRDATPVVADRRGRINPVSTRLDTDRLITLGVSTPADMLAILREKGITSVLVEGGAAILQSFIDAGLYDFVRVETSPVRLNTGVPAPAIGLVPADSFEVGTNRIDLYGRVPWWASIR</sequence>
<evidence type="ECO:0000256" key="4">
    <source>
        <dbReference type="ARBA" id="ARBA00005259"/>
    </source>
</evidence>
<dbReference type="GO" id="GO:0008270">
    <property type="term" value="F:zinc ion binding"/>
    <property type="evidence" value="ECO:0007669"/>
    <property type="project" value="InterPro"/>
</dbReference>
<feature type="binding site" evidence="16">
    <location>
        <position position="84"/>
    </location>
    <ligand>
        <name>Zn(2+)</name>
        <dbReference type="ChEBI" id="CHEBI:29105"/>
        <note>catalytic</note>
    </ligand>
</feature>
<dbReference type="Gene3D" id="3.40.430.10">
    <property type="entry name" value="Dihydrofolate Reductase, subunit A"/>
    <property type="match status" value="2"/>
</dbReference>
<dbReference type="FunFam" id="3.40.140.10:FF:000025">
    <property type="entry name" value="Riboflavin biosynthesis protein RibD"/>
    <property type="match status" value="1"/>
</dbReference>
<evidence type="ECO:0000256" key="5">
    <source>
        <dbReference type="ARBA" id="ARBA00007417"/>
    </source>
</evidence>
<feature type="binding site" evidence="15">
    <location>
        <position position="163"/>
    </location>
    <ligand>
        <name>NADP(+)</name>
        <dbReference type="ChEBI" id="CHEBI:58349"/>
    </ligand>
</feature>
<feature type="binding site" evidence="16">
    <location>
        <position position="57"/>
    </location>
    <ligand>
        <name>Zn(2+)</name>
        <dbReference type="ChEBI" id="CHEBI:29105"/>
        <note>catalytic</note>
    </ligand>
</feature>
<reference evidence="18 19" key="1">
    <citation type="submission" date="2019-04" db="EMBL/GenBank/DDBJ databases">
        <title>Microbes associate with the intestines of laboratory mice.</title>
        <authorList>
            <person name="Navarre W."/>
            <person name="Wong E."/>
            <person name="Huang K."/>
            <person name="Tropini C."/>
            <person name="Ng K."/>
            <person name="Yu B."/>
        </authorList>
    </citation>
    <scope>NUCLEOTIDE SEQUENCE [LARGE SCALE GENOMIC DNA]</scope>
    <source>
        <strain evidence="18 19">NM06_A21</strain>
    </source>
</reference>
<evidence type="ECO:0000256" key="11">
    <source>
        <dbReference type="ARBA" id="ARBA00023002"/>
    </source>
</evidence>
<evidence type="ECO:0000313" key="19">
    <source>
        <dbReference type="Proteomes" id="UP000306630"/>
    </source>
</evidence>
<evidence type="ECO:0000313" key="18">
    <source>
        <dbReference type="EMBL" id="TGY70819.1"/>
    </source>
</evidence>